<sequence length="249" mass="26346">MPNTVQGSYATPYETEAAQLYPLGQRLECPNGRTYRYAEMGATTAGEIAKLYQSEVNDNWDTLSLTSAIVAGDTSVAFTNGATDIKLNEFAGGYVIYEETDNLGEPHRIRANTATSPAGAGTVYLFKGDSFQVALGVTGNDVITLVKSPVKDIIITPASEPTGIVVGIPQVVIAVDQFGWVQTHGVASCLIDGTVFIAKELRPSESIAGAVAALDYDEVDDADTGVVGRCMEVAPDTEFGHLFISLEGL</sequence>
<gene>
    <name evidence="1" type="ORF">LCGC14_1197060</name>
</gene>
<dbReference type="AlphaFoldDB" id="A0A0F9LI41"/>
<protein>
    <submittedName>
        <fullName evidence="1">Uncharacterized protein</fullName>
    </submittedName>
</protein>
<evidence type="ECO:0000313" key="1">
    <source>
        <dbReference type="EMBL" id="KKM94564.1"/>
    </source>
</evidence>
<organism evidence="1">
    <name type="scientific">marine sediment metagenome</name>
    <dbReference type="NCBI Taxonomy" id="412755"/>
    <lineage>
        <taxon>unclassified sequences</taxon>
        <taxon>metagenomes</taxon>
        <taxon>ecological metagenomes</taxon>
    </lineage>
</organism>
<reference evidence="1" key="1">
    <citation type="journal article" date="2015" name="Nature">
        <title>Complex archaea that bridge the gap between prokaryotes and eukaryotes.</title>
        <authorList>
            <person name="Spang A."/>
            <person name="Saw J.H."/>
            <person name="Jorgensen S.L."/>
            <person name="Zaremba-Niedzwiedzka K."/>
            <person name="Martijn J."/>
            <person name="Lind A.E."/>
            <person name="van Eijk R."/>
            <person name="Schleper C."/>
            <person name="Guy L."/>
            <person name="Ettema T.J."/>
        </authorList>
    </citation>
    <scope>NUCLEOTIDE SEQUENCE</scope>
</reference>
<dbReference type="EMBL" id="LAZR01006121">
    <property type="protein sequence ID" value="KKM94564.1"/>
    <property type="molecule type" value="Genomic_DNA"/>
</dbReference>
<name>A0A0F9LI41_9ZZZZ</name>
<proteinExistence type="predicted"/>
<accession>A0A0F9LI41</accession>
<comment type="caution">
    <text evidence="1">The sequence shown here is derived from an EMBL/GenBank/DDBJ whole genome shotgun (WGS) entry which is preliminary data.</text>
</comment>